<dbReference type="InterPro" id="IPR036397">
    <property type="entry name" value="RNaseH_sf"/>
</dbReference>
<dbReference type="Gene3D" id="3.30.420.10">
    <property type="entry name" value="Ribonuclease H-like superfamily/Ribonuclease H"/>
    <property type="match status" value="1"/>
</dbReference>
<reference evidence="2 3" key="1">
    <citation type="submission" date="2020-10" db="EMBL/GenBank/DDBJ databases">
        <title>The Coptis chinensis genome and diversification of protoberbering-type alkaloids.</title>
        <authorList>
            <person name="Wang B."/>
            <person name="Shu S."/>
            <person name="Song C."/>
            <person name="Liu Y."/>
        </authorList>
    </citation>
    <scope>NUCLEOTIDE SEQUENCE [LARGE SCALE GENOMIC DNA]</scope>
    <source>
        <strain evidence="2">HL-2020</strain>
        <tissue evidence="2">Leaf</tissue>
    </source>
</reference>
<dbReference type="GO" id="GO:0003676">
    <property type="term" value="F:nucleic acid binding"/>
    <property type="evidence" value="ECO:0007669"/>
    <property type="project" value="InterPro"/>
</dbReference>
<accession>A0A835HZ26</accession>
<comment type="caution">
    <text evidence="2">The sequence shown here is derived from an EMBL/GenBank/DDBJ whole genome shotgun (WGS) entry which is preliminary data.</text>
</comment>
<evidence type="ECO:0000313" key="2">
    <source>
        <dbReference type="EMBL" id="KAF9608326.1"/>
    </source>
</evidence>
<gene>
    <name evidence="2" type="ORF">IFM89_009016</name>
</gene>
<dbReference type="Proteomes" id="UP000631114">
    <property type="component" value="Unassembled WGS sequence"/>
</dbReference>
<dbReference type="EMBL" id="JADFTS010000004">
    <property type="protein sequence ID" value="KAF9608326.1"/>
    <property type="molecule type" value="Genomic_DNA"/>
</dbReference>
<dbReference type="AlphaFoldDB" id="A0A835HZ26"/>
<dbReference type="OrthoDB" id="1166192at2759"/>
<dbReference type="PANTHER" id="PTHR47723:SF19">
    <property type="entry name" value="POLYNUCLEOTIDYL TRANSFERASE, RIBONUCLEASE H-LIKE SUPERFAMILY PROTEIN"/>
    <property type="match status" value="1"/>
</dbReference>
<dbReference type="PANTHER" id="PTHR47723">
    <property type="entry name" value="OS05G0353850 PROTEIN"/>
    <property type="match status" value="1"/>
</dbReference>
<feature type="domain" description="RNase H type-1" evidence="1">
    <location>
        <begin position="14"/>
        <end position="130"/>
    </location>
</feature>
<keyword evidence="3" id="KW-1185">Reference proteome</keyword>
<organism evidence="2 3">
    <name type="scientific">Coptis chinensis</name>
    <dbReference type="NCBI Taxonomy" id="261450"/>
    <lineage>
        <taxon>Eukaryota</taxon>
        <taxon>Viridiplantae</taxon>
        <taxon>Streptophyta</taxon>
        <taxon>Embryophyta</taxon>
        <taxon>Tracheophyta</taxon>
        <taxon>Spermatophyta</taxon>
        <taxon>Magnoliopsida</taxon>
        <taxon>Ranunculales</taxon>
        <taxon>Ranunculaceae</taxon>
        <taxon>Coptidoideae</taxon>
        <taxon>Coptis</taxon>
    </lineage>
</organism>
<sequence>MYMEEDKKGNAKLNTDGSLSENGCRIGGIVRDSNGKVLLAYTRAGGCRSVLSQELKAILAGLQGCKAIQQLKVEVASDSLRAVKIIRHQEIVPWHCANITAAIDQLIRQFVSVNVIHVHREANRVADHLALLAIDHELEYFVPLTATLMPIVEEDRKEPFTLFF</sequence>
<name>A0A835HZ26_9MAGN</name>
<dbReference type="InterPro" id="IPR053151">
    <property type="entry name" value="RNase_H-like"/>
</dbReference>
<dbReference type="InterPro" id="IPR012337">
    <property type="entry name" value="RNaseH-like_sf"/>
</dbReference>
<dbReference type="InterPro" id="IPR044730">
    <property type="entry name" value="RNase_H-like_dom_plant"/>
</dbReference>
<dbReference type="CDD" id="cd06222">
    <property type="entry name" value="RNase_H_like"/>
    <property type="match status" value="1"/>
</dbReference>
<dbReference type="SUPFAM" id="SSF53098">
    <property type="entry name" value="Ribonuclease H-like"/>
    <property type="match status" value="1"/>
</dbReference>
<evidence type="ECO:0000259" key="1">
    <source>
        <dbReference type="Pfam" id="PF13456"/>
    </source>
</evidence>
<protein>
    <recommendedName>
        <fullName evidence="1">RNase H type-1 domain-containing protein</fullName>
    </recommendedName>
</protein>
<dbReference type="GO" id="GO:0004523">
    <property type="term" value="F:RNA-DNA hybrid ribonuclease activity"/>
    <property type="evidence" value="ECO:0007669"/>
    <property type="project" value="InterPro"/>
</dbReference>
<evidence type="ECO:0000313" key="3">
    <source>
        <dbReference type="Proteomes" id="UP000631114"/>
    </source>
</evidence>
<dbReference type="InterPro" id="IPR002156">
    <property type="entry name" value="RNaseH_domain"/>
</dbReference>
<dbReference type="Pfam" id="PF13456">
    <property type="entry name" value="RVT_3"/>
    <property type="match status" value="1"/>
</dbReference>
<proteinExistence type="predicted"/>